<dbReference type="KEGG" id="acx:Achr_37250"/>
<name>A0A0C4WQZ1_9GAMM</name>
<dbReference type="HOGENOM" id="CLU_2448312_0_0_6"/>
<keyword evidence="2" id="KW-1185">Reference proteome</keyword>
<dbReference type="RefSeq" id="WP_227028754.1">
    <property type="nucleotide sequence ID" value="NZ_CP010415.1"/>
</dbReference>
<reference evidence="1 2" key="1">
    <citation type="journal article" date="2015" name="PLoS ONE">
        <title>Azotobacter Genomes: The Genome of Azotobacter chroococcum NCIMB 8003 (ATCC 4412).</title>
        <authorList>
            <person name="Robson R.L."/>
            <person name="Jones R."/>
            <person name="Robson R.M."/>
            <person name="Schwartz A."/>
            <person name="Richardson T.H."/>
        </authorList>
    </citation>
    <scope>NUCLEOTIDE SEQUENCE [LARGE SCALE GENOMIC DNA]</scope>
    <source>
        <strain evidence="1 2">NCIMB 8003</strain>
    </source>
</reference>
<protein>
    <submittedName>
        <fullName evidence="1">Uncharacterized protein</fullName>
    </submittedName>
</protein>
<dbReference type="EMBL" id="CP010415">
    <property type="protein sequence ID" value="AJE23116.1"/>
    <property type="molecule type" value="Genomic_DNA"/>
</dbReference>
<organism evidence="1 2">
    <name type="scientific">Azotobacter chroococcum NCIMB 8003</name>
    <dbReference type="NCBI Taxonomy" id="1328314"/>
    <lineage>
        <taxon>Bacteria</taxon>
        <taxon>Pseudomonadati</taxon>
        <taxon>Pseudomonadota</taxon>
        <taxon>Gammaproteobacteria</taxon>
        <taxon>Pseudomonadales</taxon>
        <taxon>Pseudomonadaceae</taxon>
        <taxon>Azotobacter</taxon>
    </lineage>
</organism>
<evidence type="ECO:0000313" key="1">
    <source>
        <dbReference type="EMBL" id="AJE23116.1"/>
    </source>
</evidence>
<sequence length="104" mass="11711">MIREVPEGGAKLKPVVVFFEALVEWADDPRRWIRLLRQVGLTLGVIGVPYACSSLYHDNAQRHVDAALDMAMEDCALNRMVVADAHTLPQYKACVKSLVRRYGQ</sequence>
<accession>A0A0C4WQZ1</accession>
<proteinExistence type="predicted"/>
<dbReference type="AlphaFoldDB" id="A0A0C4WQZ1"/>
<gene>
    <name evidence="1" type="ORF">Achr_37250</name>
</gene>
<evidence type="ECO:0000313" key="2">
    <source>
        <dbReference type="Proteomes" id="UP000068210"/>
    </source>
</evidence>
<dbReference type="Proteomes" id="UP000068210">
    <property type="component" value="Chromosome"/>
</dbReference>